<proteinExistence type="predicted"/>
<dbReference type="AlphaFoldDB" id="A0A1B6MT64"/>
<keyword evidence="1" id="KW-0863">Zinc-finger</keyword>
<sequence length="538" mass="63192">KIEGSSKINGFCPASMYVKIKENDVHVKFLPVHVGHSNELKHIRLTREERKNIATQLAEQVPQEEILRGIRGTITDCDIQRIHLTSKQDIRNIKKSFDIQDETVCHVTDPEIVEGWVKDLEHSRYTTLLKYKPQGRTSEEFEYMNKEDLLLIFMSEAQKTIFKTYGRDIICIDFAQGLNNSGFNLYTLLVSDESRQGFPVAFMISNRTDEATISRFYREVMNVIGDIQPQAFISDIDESFYTSWVQVMGPAKSRFFGSWHVLKAWRKNITDKIKHKDRRKDVYDVLKSLLYELDIEEFDTLLKSALDLLETNEDTLLFSEYFKDQFVKNERLRTWAYCFRIQAGINTNMSIENFNKVLKYIYPCEEINLLDLFDLIINIKKSKLASKLRILKDRHRNSLSIPFDKIVMFINKWEVRSLKTNKPYVVKRVVTQCNSCQLKCYHCNSCFHEFVCSCRDSLIKNNMCQHIHAVARLINSNQSFPQDVEEFVEIVTDYYENDRNSHDEYRVLGIENADAENDNNLEARKIQVLEECKELQQF</sequence>
<dbReference type="InterPro" id="IPR007527">
    <property type="entry name" value="Znf_SWIM"/>
</dbReference>
<dbReference type="PANTHER" id="PTHR33977:SF1">
    <property type="entry name" value="ZINC ION BINDING PROTEIN"/>
    <property type="match status" value="1"/>
</dbReference>
<dbReference type="Pfam" id="PF21056">
    <property type="entry name" value="ZSWIM1-3_RNaseH-like"/>
    <property type="match status" value="1"/>
</dbReference>
<feature type="non-terminal residue" evidence="3">
    <location>
        <position position="538"/>
    </location>
</feature>
<dbReference type="PANTHER" id="PTHR33977">
    <property type="entry name" value="ZINC ION BINDING PROTEIN"/>
    <property type="match status" value="1"/>
</dbReference>
<organism evidence="3">
    <name type="scientific">Graphocephala atropunctata</name>
    <dbReference type="NCBI Taxonomy" id="36148"/>
    <lineage>
        <taxon>Eukaryota</taxon>
        <taxon>Metazoa</taxon>
        <taxon>Ecdysozoa</taxon>
        <taxon>Arthropoda</taxon>
        <taxon>Hexapoda</taxon>
        <taxon>Insecta</taxon>
        <taxon>Pterygota</taxon>
        <taxon>Neoptera</taxon>
        <taxon>Paraneoptera</taxon>
        <taxon>Hemiptera</taxon>
        <taxon>Auchenorrhyncha</taxon>
        <taxon>Membracoidea</taxon>
        <taxon>Cicadellidae</taxon>
        <taxon>Cicadellinae</taxon>
        <taxon>Cicadellini</taxon>
        <taxon>Graphocephala</taxon>
    </lineage>
</organism>
<keyword evidence="1" id="KW-0479">Metal-binding</keyword>
<gene>
    <name evidence="3" type="ORF">g.23351</name>
</gene>
<name>A0A1B6MT64_9HEMI</name>
<feature type="non-terminal residue" evidence="3">
    <location>
        <position position="1"/>
    </location>
</feature>
<dbReference type="InterPro" id="IPR048324">
    <property type="entry name" value="ZSWIM1-3_RNaseH-like"/>
</dbReference>
<dbReference type="EMBL" id="GEBQ01000884">
    <property type="protein sequence ID" value="JAT39093.1"/>
    <property type="molecule type" value="Transcribed_RNA"/>
</dbReference>
<dbReference type="PROSITE" id="PS50966">
    <property type="entry name" value="ZF_SWIM"/>
    <property type="match status" value="1"/>
</dbReference>
<dbReference type="GO" id="GO:0008270">
    <property type="term" value="F:zinc ion binding"/>
    <property type="evidence" value="ECO:0007669"/>
    <property type="project" value="UniProtKB-KW"/>
</dbReference>
<evidence type="ECO:0000256" key="1">
    <source>
        <dbReference type="PROSITE-ProRule" id="PRU00325"/>
    </source>
</evidence>
<reference evidence="3" key="1">
    <citation type="submission" date="2015-11" db="EMBL/GenBank/DDBJ databases">
        <title>De novo transcriptome assembly of four potential Pierce s Disease insect vectors from Arizona vineyards.</title>
        <authorList>
            <person name="Tassone E.E."/>
        </authorList>
    </citation>
    <scope>NUCLEOTIDE SEQUENCE</scope>
</reference>
<feature type="domain" description="SWIM-type" evidence="2">
    <location>
        <begin position="441"/>
        <end position="475"/>
    </location>
</feature>
<accession>A0A1B6MT64</accession>
<protein>
    <recommendedName>
        <fullName evidence="2">SWIM-type domain-containing protein</fullName>
    </recommendedName>
</protein>
<keyword evidence="1" id="KW-0862">Zinc</keyword>
<evidence type="ECO:0000313" key="3">
    <source>
        <dbReference type="EMBL" id="JAT39093.1"/>
    </source>
</evidence>
<evidence type="ECO:0000259" key="2">
    <source>
        <dbReference type="PROSITE" id="PS50966"/>
    </source>
</evidence>